<accession>A0ABT4E855</accession>
<name>A0ABT4E855_PAEAL</name>
<organism evidence="2 3">
    <name type="scientific">Paenibacillus alvei</name>
    <name type="common">Bacillus alvei</name>
    <dbReference type="NCBI Taxonomy" id="44250"/>
    <lineage>
        <taxon>Bacteria</taxon>
        <taxon>Bacillati</taxon>
        <taxon>Bacillota</taxon>
        <taxon>Bacilli</taxon>
        <taxon>Bacillales</taxon>
        <taxon>Paenibacillaceae</taxon>
        <taxon>Paenibacillus</taxon>
    </lineage>
</organism>
<comment type="caution">
    <text evidence="2">The sequence shown here is derived from an EMBL/GenBank/DDBJ whole genome shotgun (WGS) entry which is preliminary data.</text>
</comment>
<dbReference type="RefSeq" id="WP_155987352.1">
    <property type="nucleotide sequence ID" value="NZ_JAMDLY010000008.1"/>
</dbReference>
<dbReference type="Proteomes" id="UP001527090">
    <property type="component" value="Unassembled WGS sequence"/>
</dbReference>
<evidence type="ECO:0000313" key="2">
    <source>
        <dbReference type="EMBL" id="MCY9529235.1"/>
    </source>
</evidence>
<feature type="region of interest" description="Disordered" evidence="1">
    <location>
        <begin position="1"/>
        <end position="50"/>
    </location>
</feature>
<sequence length="50" mass="5448">MGNPDGDKDDEGNPDDADLGGKTDSKKPNAKRGVSCRKLVKKRLYRQSSV</sequence>
<keyword evidence="3" id="KW-1185">Reference proteome</keyword>
<evidence type="ECO:0000313" key="3">
    <source>
        <dbReference type="Proteomes" id="UP001527090"/>
    </source>
</evidence>
<feature type="compositionally biased region" description="Acidic residues" evidence="1">
    <location>
        <begin position="7"/>
        <end position="18"/>
    </location>
</feature>
<feature type="compositionally biased region" description="Basic residues" evidence="1">
    <location>
        <begin position="28"/>
        <end position="50"/>
    </location>
</feature>
<proteinExistence type="predicted"/>
<dbReference type="EMBL" id="JAMDLY010000008">
    <property type="protein sequence ID" value="MCY9529235.1"/>
    <property type="molecule type" value="Genomic_DNA"/>
</dbReference>
<gene>
    <name evidence="2" type="ORF">M5X04_07780</name>
</gene>
<reference evidence="2 3" key="1">
    <citation type="submission" date="2022-05" db="EMBL/GenBank/DDBJ databases">
        <title>Genome Sequencing of Bee-Associated Microbes.</title>
        <authorList>
            <person name="Dunlap C."/>
        </authorList>
    </citation>
    <scope>NUCLEOTIDE SEQUENCE [LARGE SCALE GENOMIC DNA]</scope>
    <source>
        <strain evidence="2 3">NRRL NRS-750</strain>
    </source>
</reference>
<evidence type="ECO:0000256" key="1">
    <source>
        <dbReference type="SAM" id="MobiDB-lite"/>
    </source>
</evidence>
<protein>
    <submittedName>
        <fullName evidence="2">Uncharacterized protein</fullName>
    </submittedName>
</protein>